<accession>A0A672GR72</accession>
<dbReference type="InParanoid" id="A0A672GR72"/>
<keyword evidence="3" id="KW-1185">Reference proteome</keyword>
<feature type="signal peptide" evidence="1">
    <location>
        <begin position="1"/>
        <end position="32"/>
    </location>
</feature>
<evidence type="ECO:0000313" key="2">
    <source>
        <dbReference type="Ensembl" id="ENSSFAP00005020752.1"/>
    </source>
</evidence>
<feature type="chain" id="PRO_5025493337" description="Secreted protein" evidence="1">
    <location>
        <begin position="33"/>
        <end position="84"/>
    </location>
</feature>
<protein>
    <recommendedName>
        <fullName evidence="4">Secreted protein</fullName>
    </recommendedName>
</protein>
<sequence length="84" mass="9498">LRIDFTNTGLERKSSPIASVTLFFFFIAATHSVTPCTGRESAHAAVRGKLYPTSPRSHRQIAHITAPQRHVQLSFRLKRRKVNL</sequence>
<evidence type="ECO:0000313" key="3">
    <source>
        <dbReference type="Proteomes" id="UP000472267"/>
    </source>
</evidence>
<dbReference type="AlphaFoldDB" id="A0A672GR72"/>
<keyword evidence="1" id="KW-0732">Signal</keyword>
<proteinExistence type="predicted"/>
<reference evidence="2" key="2">
    <citation type="submission" date="2025-08" db="UniProtKB">
        <authorList>
            <consortium name="Ensembl"/>
        </authorList>
    </citation>
    <scope>IDENTIFICATION</scope>
</reference>
<evidence type="ECO:0008006" key="4">
    <source>
        <dbReference type="Google" id="ProtNLM"/>
    </source>
</evidence>
<dbReference type="Ensembl" id="ENSSFAT00005021609.1">
    <property type="protein sequence ID" value="ENSSFAP00005020752.1"/>
    <property type="gene ID" value="ENSSFAG00005010828.1"/>
</dbReference>
<reference evidence="2" key="3">
    <citation type="submission" date="2025-09" db="UniProtKB">
        <authorList>
            <consortium name="Ensembl"/>
        </authorList>
    </citation>
    <scope>IDENTIFICATION</scope>
</reference>
<organism evidence="2 3">
    <name type="scientific">Salarias fasciatus</name>
    <name type="common">Jewelled blenny</name>
    <name type="synonym">Blennius fasciatus</name>
    <dbReference type="NCBI Taxonomy" id="181472"/>
    <lineage>
        <taxon>Eukaryota</taxon>
        <taxon>Metazoa</taxon>
        <taxon>Chordata</taxon>
        <taxon>Craniata</taxon>
        <taxon>Vertebrata</taxon>
        <taxon>Euteleostomi</taxon>
        <taxon>Actinopterygii</taxon>
        <taxon>Neopterygii</taxon>
        <taxon>Teleostei</taxon>
        <taxon>Neoteleostei</taxon>
        <taxon>Acanthomorphata</taxon>
        <taxon>Ovalentaria</taxon>
        <taxon>Blenniimorphae</taxon>
        <taxon>Blenniiformes</taxon>
        <taxon>Blennioidei</taxon>
        <taxon>Blenniidae</taxon>
        <taxon>Salariinae</taxon>
        <taxon>Salarias</taxon>
    </lineage>
</organism>
<reference evidence="2" key="1">
    <citation type="submission" date="2019-06" db="EMBL/GenBank/DDBJ databases">
        <authorList>
            <consortium name="Wellcome Sanger Institute Data Sharing"/>
        </authorList>
    </citation>
    <scope>NUCLEOTIDE SEQUENCE [LARGE SCALE GENOMIC DNA]</scope>
</reference>
<name>A0A672GR72_SALFA</name>
<dbReference type="Proteomes" id="UP000472267">
    <property type="component" value="Chromosome 20"/>
</dbReference>
<evidence type="ECO:0000256" key="1">
    <source>
        <dbReference type="SAM" id="SignalP"/>
    </source>
</evidence>